<keyword evidence="5" id="KW-1185">Reference proteome</keyword>
<evidence type="ECO:0000313" key="4">
    <source>
        <dbReference type="EMBL" id="KAK8378473.1"/>
    </source>
</evidence>
<dbReference type="EMBL" id="JARAKH010000045">
    <property type="protein sequence ID" value="KAK8378473.1"/>
    <property type="molecule type" value="Genomic_DNA"/>
</dbReference>
<evidence type="ECO:0000256" key="2">
    <source>
        <dbReference type="ARBA" id="ARBA00023125"/>
    </source>
</evidence>
<evidence type="ECO:0000259" key="3">
    <source>
        <dbReference type="PROSITE" id="PS51253"/>
    </source>
</evidence>
<dbReference type="SUPFAM" id="SSF46689">
    <property type="entry name" value="Homeodomain-like"/>
    <property type="match status" value="1"/>
</dbReference>
<dbReference type="InterPro" id="IPR050863">
    <property type="entry name" value="CenT-Element_Derived"/>
</dbReference>
<dbReference type="AlphaFoldDB" id="A0AAW0STN4"/>
<evidence type="ECO:0000256" key="1">
    <source>
        <dbReference type="ARBA" id="ARBA00004123"/>
    </source>
</evidence>
<proteinExistence type="predicted"/>
<dbReference type="PANTHER" id="PTHR19303:SF11">
    <property type="entry name" value="JERKY PROTEIN HOMOLOG"/>
    <property type="match status" value="1"/>
</dbReference>
<comment type="subcellular location">
    <subcellularLocation>
        <location evidence="1">Nucleus</location>
    </subcellularLocation>
</comment>
<dbReference type="Gene3D" id="1.10.10.60">
    <property type="entry name" value="Homeodomain-like"/>
    <property type="match status" value="1"/>
</dbReference>
<comment type="caution">
    <text evidence="4">The sequence shown here is derived from an EMBL/GenBank/DDBJ whole genome shotgun (WGS) entry which is preliminary data.</text>
</comment>
<gene>
    <name evidence="4" type="ORF">O3P69_011171</name>
</gene>
<dbReference type="Proteomes" id="UP001487740">
    <property type="component" value="Unassembled WGS sequence"/>
</dbReference>
<dbReference type="PROSITE" id="PS51253">
    <property type="entry name" value="HTH_CENPB"/>
    <property type="match status" value="1"/>
</dbReference>
<dbReference type="InterPro" id="IPR004875">
    <property type="entry name" value="DDE_SF_endonuclease_dom"/>
</dbReference>
<dbReference type="GO" id="GO:0005634">
    <property type="term" value="C:nucleus"/>
    <property type="evidence" value="ECO:0007669"/>
    <property type="project" value="UniProtKB-SubCell"/>
</dbReference>
<sequence length="188" mass="21645">MLQEKGRDLAKKTGEEGECQFSDGWLHRFKVRYGIRKLDISGESKSANLSSAEEFVDRFVKIVEEHNLTSEQIYNADETGLFYRCLPRTTLASESEGDVKEFKQSKDRLTVLCCANMAGTHKVKLCVVGKHKKPRCFKNVNYLPVDYRNQRSAWMTAKIFLDWFKHCFVPSVKENLKKNGLPEDSKVV</sequence>
<protein>
    <recommendedName>
        <fullName evidence="3">HTH CENPB-type domain-containing protein</fullName>
    </recommendedName>
</protein>
<dbReference type="Pfam" id="PF03221">
    <property type="entry name" value="HTH_Tnp_Tc5"/>
    <property type="match status" value="1"/>
</dbReference>
<accession>A0AAW0STN4</accession>
<evidence type="ECO:0000313" key="5">
    <source>
        <dbReference type="Proteomes" id="UP001487740"/>
    </source>
</evidence>
<dbReference type="GO" id="GO:0003677">
    <property type="term" value="F:DNA binding"/>
    <property type="evidence" value="ECO:0007669"/>
    <property type="project" value="UniProtKB-KW"/>
</dbReference>
<keyword evidence="2" id="KW-0238">DNA-binding</keyword>
<feature type="domain" description="HTH CENPB-type" evidence="3">
    <location>
        <begin position="1"/>
        <end position="39"/>
    </location>
</feature>
<organism evidence="4 5">
    <name type="scientific">Scylla paramamosain</name>
    <name type="common">Mud crab</name>
    <dbReference type="NCBI Taxonomy" id="85552"/>
    <lineage>
        <taxon>Eukaryota</taxon>
        <taxon>Metazoa</taxon>
        <taxon>Ecdysozoa</taxon>
        <taxon>Arthropoda</taxon>
        <taxon>Crustacea</taxon>
        <taxon>Multicrustacea</taxon>
        <taxon>Malacostraca</taxon>
        <taxon>Eumalacostraca</taxon>
        <taxon>Eucarida</taxon>
        <taxon>Decapoda</taxon>
        <taxon>Pleocyemata</taxon>
        <taxon>Brachyura</taxon>
        <taxon>Eubrachyura</taxon>
        <taxon>Portunoidea</taxon>
        <taxon>Portunidae</taxon>
        <taxon>Portuninae</taxon>
        <taxon>Scylla</taxon>
    </lineage>
</organism>
<reference evidence="4 5" key="1">
    <citation type="submission" date="2023-03" db="EMBL/GenBank/DDBJ databases">
        <title>High-quality genome of Scylla paramamosain provides insights in environmental adaptation.</title>
        <authorList>
            <person name="Zhang L."/>
        </authorList>
    </citation>
    <scope>NUCLEOTIDE SEQUENCE [LARGE SCALE GENOMIC DNA]</scope>
    <source>
        <strain evidence="4">LZ_2023a</strain>
        <tissue evidence="4">Muscle</tissue>
    </source>
</reference>
<dbReference type="PANTHER" id="PTHR19303">
    <property type="entry name" value="TRANSPOSON"/>
    <property type="match status" value="1"/>
</dbReference>
<name>A0AAW0STN4_SCYPA</name>
<dbReference type="InterPro" id="IPR009057">
    <property type="entry name" value="Homeodomain-like_sf"/>
</dbReference>
<dbReference type="InterPro" id="IPR006600">
    <property type="entry name" value="HTH_CenpB_DNA-bd_dom"/>
</dbReference>
<dbReference type="Pfam" id="PF03184">
    <property type="entry name" value="DDE_1"/>
    <property type="match status" value="1"/>
</dbReference>